<comment type="subcellular location">
    <subcellularLocation>
        <location evidence="1">Endoplasmic reticulum</location>
    </subcellularLocation>
</comment>
<keyword evidence="4" id="KW-0256">Endoplasmic reticulum</keyword>
<evidence type="ECO:0000313" key="12">
    <source>
        <dbReference type="Proteomes" id="UP000078512"/>
    </source>
</evidence>
<sequence length="525" mass="59557">MKTLPDLGTKGPTRGFRLRTLVILGIIILTSVRTLLITIYVQFQIDSSTPPENTKNEHRTSHDTTKSSSSPLALEAVLGPAISLLDPNTKYLSYLPFAGISNQFIALEAALFAAVQLNRTIIIPPIISNTHDHDNTHQRWSQFLDLPRFTEITGIPVLEWDTVRPLNYLQLQVGKDQALLGHARGKGAETDEWRSVAENVTCQIILGYGDPVRGINVSAKNFARHFLFRVTFVPPPPRKAEIPVYGRTKVALDKVHEDDLVIMDDLVARYQNYDDEAVGHGQGPDGKLNVLFLSHTFGIKDPGHGDRSWREIGRNLYFVPQLMEYATMRVKEELMGDKAFEDQNQEDEEVVDITNIKVPMNRIPYIAVHLRRGDIGHKCQEKDMATCVISFERYAQAVDRARVIVANTGVTSRVPVIVTTDSKSEDDFRQIRELGWHRLDHEKYKTNETWGAFAPAMVDAVILAQADVLIGSGKSTMTWIAAARQRTWYQHETLYPAEKDHMSRRGAERRIYERFERVEKDVRFS</sequence>
<evidence type="ECO:0000256" key="10">
    <source>
        <dbReference type="SAM" id="Phobius"/>
    </source>
</evidence>
<dbReference type="Gene3D" id="3.40.50.11350">
    <property type="match status" value="1"/>
</dbReference>
<keyword evidence="10" id="KW-0472">Membrane</keyword>
<evidence type="ECO:0000256" key="7">
    <source>
        <dbReference type="ARBA" id="ARBA00025803"/>
    </source>
</evidence>
<name>A0A197JC54_9FUNG</name>
<dbReference type="PANTHER" id="PTHR13398">
    <property type="entry name" value="GDP-FUCOSE PROTEIN O-FUCOSYLTRANSFERASE 2"/>
    <property type="match status" value="1"/>
</dbReference>
<evidence type="ECO:0000256" key="5">
    <source>
        <dbReference type="ARBA" id="ARBA00023253"/>
    </source>
</evidence>
<proteinExistence type="inferred from homology"/>
<dbReference type="InterPro" id="IPR045130">
    <property type="entry name" value="OFUT2-like"/>
</dbReference>
<protein>
    <recommendedName>
        <fullName evidence="8">GDP-fucose protein O-fucosyltransferase 2</fullName>
    </recommendedName>
</protein>
<reference evidence="11 12" key="1">
    <citation type="submission" date="2016-05" db="EMBL/GenBank/DDBJ databases">
        <title>Genome sequencing reveals origins of a unique bacterial endosymbiosis in the earliest lineages of terrestrial Fungi.</title>
        <authorList>
            <consortium name="DOE Joint Genome Institute"/>
            <person name="Uehling J."/>
            <person name="Gryganskyi A."/>
            <person name="Hameed K."/>
            <person name="Tschaplinski T."/>
            <person name="Misztal P."/>
            <person name="Wu S."/>
            <person name="Desiro A."/>
            <person name="Vande Pol N."/>
            <person name="Du Z.-Y."/>
            <person name="Zienkiewicz A."/>
            <person name="Zienkiewicz K."/>
            <person name="Morin E."/>
            <person name="Tisserant E."/>
            <person name="Splivallo R."/>
            <person name="Hainaut M."/>
            <person name="Henrissat B."/>
            <person name="Ohm R."/>
            <person name="Kuo A."/>
            <person name="Yan J."/>
            <person name="Lipzen A."/>
            <person name="Nolan M."/>
            <person name="Labutti K."/>
            <person name="Barry K."/>
            <person name="Goldstein A."/>
            <person name="Labbe J."/>
            <person name="Schadt C."/>
            <person name="Tuskan G."/>
            <person name="Grigoriev I."/>
            <person name="Martin F."/>
            <person name="Vilgalys R."/>
            <person name="Bonito G."/>
        </authorList>
    </citation>
    <scope>NUCLEOTIDE SEQUENCE [LARGE SCALE GENOMIC DNA]</scope>
    <source>
        <strain evidence="11 12">AG-77</strain>
    </source>
</reference>
<dbReference type="AlphaFoldDB" id="A0A197JC54"/>
<evidence type="ECO:0000313" key="11">
    <source>
        <dbReference type="EMBL" id="OAQ22049.1"/>
    </source>
</evidence>
<dbReference type="Pfam" id="PF10250">
    <property type="entry name" value="O-FucT"/>
    <property type="match status" value="1"/>
</dbReference>
<gene>
    <name evidence="11" type="ORF">K457DRAFT_26469</name>
</gene>
<dbReference type="STRING" id="1314771.A0A197JC54"/>
<evidence type="ECO:0000256" key="1">
    <source>
        <dbReference type="ARBA" id="ARBA00004240"/>
    </source>
</evidence>
<feature type="region of interest" description="Disordered" evidence="9">
    <location>
        <begin position="48"/>
        <end position="68"/>
    </location>
</feature>
<keyword evidence="10" id="KW-1133">Transmembrane helix</keyword>
<feature type="transmembrane region" description="Helical" evidence="10">
    <location>
        <begin position="21"/>
        <end position="43"/>
    </location>
</feature>
<evidence type="ECO:0000256" key="4">
    <source>
        <dbReference type="ARBA" id="ARBA00022824"/>
    </source>
</evidence>
<evidence type="ECO:0000256" key="2">
    <source>
        <dbReference type="ARBA" id="ARBA00004922"/>
    </source>
</evidence>
<evidence type="ECO:0000256" key="8">
    <source>
        <dbReference type="ARBA" id="ARBA00026232"/>
    </source>
</evidence>
<evidence type="ECO:0000256" key="3">
    <source>
        <dbReference type="ARBA" id="ARBA00022679"/>
    </source>
</evidence>
<comment type="pathway">
    <text evidence="2">Protein modification; protein glycosylation.</text>
</comment>
<evidence type="ECO:0000256" key="6">
    <source>
        <dbReference type="ARBA" id="ARBA00023277"/>
    </source>
</evidence>
<dbReference type="GO" id="GO:0006004">
    <property type="term" value="P:fucose metabolic process"/>
    <property type="evidence" value="ECO:0007669"/>
    <property type="project" value="UniProtKB-KW"/>
</dbReference>
<dbReference type="Proteomes" id="UP000078512">
    <property type="component" value="Unassembled WGS sequence"/>
</dbReference>
<feature type="compositionally biased region" description="Basic and acidic residues" evidence="9">
    <location>
        <begin position="54"/>
        <end position="65"/>
    </location>
</feature>
<dbReference type="OrthoDB" id="423313at2759"/>
<dbReference type="EMBL" id="KV442273">
    <property type="protein sequence ID" value="OAQ22049.1"/>
    <property type="molecule type" value="Genomic_DNA"/>
</dbReference>
<keyword evidence="6" id="KW-0119">Carbohydrate metabolism</keyword>
<organism evidence="11 12">
    <name type="scientific">Linnemannia elongata AG-77</name>
    <dbReference type="NCBI Taxonomy" id="1314771"/>
    <lineage>
        <taxon>Eukaryota</taxon>
        <taxon>Fungi</taxon>
        <taxon>Fungi incertae sedis</taxon>
        <taxon>Mucoromycota</taxon>
        <taxon>Mortierellomycotina</taxon>
        <taxon>Mortierellomycetes</taxon>
        <taxon>Mortierellales</taxon>
        <taxon>Mortierellaceae</taxon>
        <taxon>Linnemannia</taxon>
    </lineage>
</organism>
<keyword evidence="10" id="KW-0812">Transmembrane</keyword>
<evidence type="ECO:0000256" key="9">
    <source>
        <dbReference type="SAM" id="MobiDB-lite"/>
    </source>
</evidence>
<dbReference type="GO" id="GO:0005783">
    <property type="term" value="C:endoplasmic reticulum"/>
    <property type="evidence" value="ECO:0007669"/>
    <property type="project" value="UniProtKB-SubCell"/>
</dbReference>
<comment type="similarity">
    <text evidence="7">Belongs to the glycosyltransferase 68 family.</text>
</comment>
<dbReference type="Gene3D" id="3.40.50.11340">
    <property type="match status" value="1"/>
</dbReference>
<keyword evidence="5" id="KW-0294">Fucose metabolism</keyword>
<dbReference type="CDD" id="cd11296">
    <property type="entry name" value="O-FucT_like"/>
    <property type="match status" value="1"/>
</dbReference>
<keyword evidence="3" id="KW-0808">Transferase</keyword>
<keyword evidence="12" id="KW-1185">Reference proteome</keyword>
<dbReference type="GO" id="GO:0046922">
    <property type="term" value="F:peptide-O-fucosyltransferase activity"/>
    <property type="evidence" value="ECO:0007669"/>
    <property type="project" value="InterPro"/>
</dbReference>
<dbReference type="PANTHER" id="PTHR13398:SF0">
    <property type="entry name" value="GDP-FUCOSE PROTEIN O-FUCOSYLTRANSFERASE 2"/>
    <property type="match status" value="1"/>
</dbReference>
<accession>A0A197JC54</accession>
<dbReference type="InterPro" id="IPR019378">
    <property type="entry name" value="GDP-Fuc_O-FucTrfase"/>
</dbReference>